<comment type="caution">
    <text evidence="3">The sequence shown here is derived from an EMBL/GenBank/DDBJ whole genome shotgun (WGS) entry which is preliminary data.</text>
</comment>
<evidence type="ECO:0000256" key="1">
    <source>
        <dbReference type="PROSITE-ProRule" id="PRU00339"/>
    </source>
</evidence>
<dbReference type="SUPFAM" id="SSF48452">
    <property type="entry name" value="TPR-like"/>
    <property type="match status" value="1"/>
</dbReference>
<dbReference type="PROSITE" id="PS50005">
    <property type="entry name" value="TPR"/>
    <property type="match status" value="1"/>
</dbReference>
<dbReference type="Proteomes" id="UP000485569">
    <property type="component" value="Unassembled WGS sequence"/>
</dbReference>
<dbReference type="InterPro" id="IPR056413">
    <property type="entry name" value="TPR_CcmH_CycH"/>
</dbReference>
<feature type="domain" description="Cytochrome c-type biogenesis protein H TPR" evidence="2">
    <location>
        <begin position="96"/>
        <end position="214"/>
    </location>
</feature>
<evidence type="ECO:0000313" key="3">
    <source>
        <dbReference type="EMBL" id="OQA61003.1"/>
    </source>
</evidence>
<gene>
    <name evidence="3" type="ORF">BWY41_00397</name>
</gene>
<dbReference type="Pfam" id="PF23914">
    <property type="entry name" value="TPR_CcmH_CycH"/>
    <property type="match status" value="1"/>
</dbReference>
<dbReference type="AlphaFoldDB" id="A0A1V5T396"/>
<dbReference type="InterPro" id="IPR011990">
    <property type="entry name" value="TPR-like_helical_dom_sf"/>
</dbReference>
<dbReference type="PANTHER" id="PTHR12558:SF13">
    <property type="entry name" value="CELL DIVISION CYCLE PROTEIN 27 HOMOLOG"/>
    <property type="match status" value="1"/>
</dbReference>
<protein>
    <submittedName>
        <fullName evidence="3">Tetratricopeptide repeat protein</fullName>
    </submittedName>
</protein>
<accession>A0A1V5T396</accession>
<keyword evidence="1" id="KW-0802">TPR repeat</keyword>
<feature type="repeat" description="TPR" evidence="1">
    <location>
        <begin position="145"/>
        <end position="178"/>
    </location>
</feature>
<dbReference type="InterPro" id="IPR019734">
    <property type="entry name" value="TPR_rpt"/>
</dbReference>
<dbReference type="Pfam" id="PF13432">
    <property type="entry name" value="TPR_16"/>
    <property type="match status" value="1"/>
</dbReference>
<sequence>MLRKIGIINSVLVVCLALVLFISGLAIAQETDLFIQAQKARQQGDTDSAYRLYEQAAEQGIRPHDAYFEMGLILLEKEKWSQAYRISGKAVKAFQEYLNLNPDDDNAWFRLAYIYENRSLAPGINEWKKAIEALQKALEISLENPQYLLHLGYVYYKIGEREDAEEILLDLVNKYPDYIDARYYLAMNYLERQDKEKAKKHFTYILDNTNQDSSYYRWTEKELKKIGGGTQ</sequence>
<dbReference type="Gene3D" id="1.25.40.10">
    <property type="entry name" value="Tetratricopeptide repeat domain"/>
    <property type="match status" value="1"/>
</dbReference>
<proteinExistence type="predicted"/>
<name>A0A1V5T396_9BACT</name>
<dbReference type="EMBL" id="MWBQ01000025">
    <property type="protein sequence ID" value="OQA61003.1"/>
    <property type="molecule type" value="Genomic_DNA"/>
</dbReference>
<organism evidence="3">
    <name type="scientific">Candidatus Atribacter allofermentans</name>
    <dbReference type="NCBI Taxonomy" id="1852833"/>
    <lineage>
        <taxon>Bacteria</taxon>
        <taxon>Pseudomonadati</taxon>
        <taxon>Atribacterota</taxon>
        <taxon>Atribacteria</taxon>
        <taxon>Atribacterales</taxon>
        <taxon>Atribacteraceae</taxon>
        <taxon>Atribacter</taxon>
    </lineage>
</organism>
<dbReference type="SMART" id="SM00028">
    <property type="entry name" value="TPR"/>
    <property type="match status" value="5"/>
</dbReference>
<dbReference type="PANTHER" id="PTHR12558">
    <property type="entry name" value="CELL DIVISION CYCLE 16,23,27"/>
    <property type="match status" value="1"/>
</dbReference>
<evidence type="ECO:0000259" key="2">
    <source>
        <dbReference type="Pfam" id="PF23914"/>
    </source>
</evidence>
<reference evidence="3" key="1">
    <citation type="submission" date="2017-02" db="EMBL/GenBank/DDBJ databases">
        <title>Delving into the versatile metabolic prowess of the omnipresent phylum Bacteroidetes.</title>
        <authorList>
            <person name="Nobu M.K."/>
            <person name="Mei R."/>
            <person name="Narihiro T."/>
            <person name="Kuroda K."/>
            <person name="Liu W.-T."/>
        </authorList>
    </citation>
    <scope>NUCLEOTIDE SEQUENCE</scope>
    <source>
        <strain evidence="3">ADurb.Bin276</strain>
    </source>
</reference>